<comment type="caution">
    <text evidence="1">The sequence shown here is derived from an EMBL/GenBank/DDBJ whole genome shotgun (WGS) entry which is preliminary data.</text>
</comment>
<accession>A0A1F5V9J4</accession>
<dbReference type="Proteomes" id="UP000178943">
    <property type="component" value="Unassembled WGS sequence"/>
</dbReference>
<dbReference type="InterPro" id="IPR036249">
    <property type="entry name" value="Thioredoxin-like_sf"/>
</dbReference>
<evidence type="ECO:0000313" key="1">
    <source>
        <dbReference type="EMBL" id="OGF59581.1"/>
    </source>
</evidence>
<dbReference type="AlphaFoldDB" id="A0A1F5V9J4"/>
<reference evidence="1 2" key="1">
    <citation type="journal article" date="2016" name="Nat. Commun.">
        <title>Thousands of microbial genomes shed light on interconnected biogeochemical processes in an aquifer system.</title>
        <authorList>
            <person name="Anantharaman K."/>
            <person name="Brown C.T."/>
            <person name="Hug L.A."/>
            <person name="Sharon I."/>
            <person name="Castelle C.J."/>
            <person name="Probst A.J."/>
            <person name="Thomas B.C."/>
            <person name="Singh A."/>
            <person name="Wilkins M.J."/>
            <person name="Karaoz U."/>
            <person name="Brodie E.L."/>
            <person name="Williams K.H."/>
            <person name="Hubbard S.S."/>
            <person name="Banfield J.F."/>
        </authorList>
    </citation>
    <scope>NUCLEOTIDE SEQUENCE [LARGE SCALE GENOMIC DNA]</scope>
</reference>
<sequence length="192" mass="22456">MKTCKLILSHPNDKKFRDAGENIFWDNLPHSYSVYLFYYPSAFTDETFEKNLRDLETTTGDNLFINIVKINDRNYGKIAHIFKIKHLPTIIITAIDELASESEEFLTAYIKIDNKQLLSSPELVIQCIERLYNLFVRGNISEVMKQAERHRLNLIILKIKKITMQALKGIWQFIEGRDISISILEGKFEIKQ</sequence>
<gene>
    <name evidence="1" type="ORF">A2Y62_08780</name>
</gene>
<dbReference type="SUPFAM" id="SSF52833">
    <property type="entry name" value="Thioredoxin-like"/>
    <property type="match status" value="1"/>
</dbReference>
<name>A0A1F5V9J4_9BACT</name>
<dbReference type="EMBL" id="MFGW01000208">
    <property type="protein sequence ID" value="OGF59581.1"/>
    <property type="molecule type" value="Genomic_DNA"/>
</dbReference>
<evidence type="ECO:0000313" key="2">
    <source>
        <dbReference type="Proteomes" id="UP000178943"/>
    </source>
</evidence>
<protein>
    <recommendedName>
        <fullName evidence="3">Thioredoxin-like fold domain-containing protein</fullName>
    </recommendedName>
</protein>
<proteinExistence type="predicted"/>
<evidence type="ECO:0008006" key="3">
    <source>
        <dbReference type="Google" id="ProtNLM"/>
    </source>
</evidence>
<organism evidence="1 2">
    <name type="scientific">Candidatus Fischerbacteria bacterium RBG_13_37_8</name>
    <dbReference type="NCBI Taxonomy" id="1817863"/>
    <lineage>
        <taxon>Bacteria</taxon>
        <taxon>Candidatus Fischeribacteriota</taxon>
    </lineage>
</organism>